<proteinExistence type="predicted"/>
<feature type="chain" id="PRO_5042956224" evidence="1">
    <location>
        <begin position="23"/>
        <end position="102"/>
    </location>
</feature>
<accession>A0AAQ3JWB6</accession>
<organism evidence="2 3">
    <name type="scientific">Canna indica</name>
    <name type="common">Indian-shot</name>
    <dbReference type="NCBI Taxonomy" id="4628"/>
    <lineage>
        <taxon>Eukaryota</taxon>
        <taxon>Viridiplantae</taxon>
        <taxon>Streptophyta</taxon>
        <taxon>Embryophyta</taxon>
        <taxon>Tracheophyta</taxon>
        <taxon>Spermatophyta</taxon>
        <taxon>Magnoliopsida</taxon>
        <taxon>Liliopsida</taxon>
        <taxon>Zingiberales</taxon>
        <taxon>Cannaceae</taxon>
        <taxon>Canna</taxon>
    </lineage>
</organism>
<gene>
    <name evidence="2" type="ORF">Cni_G05036</name>
</gene>
<keyword evidence="1" id="KW-0732">Signal</keyword>
<evidence type="ECO:0000256" key="1">
    <source>
        <dbReference type="SAM" id="SignalP"/>
    </source>
</evidence>
<sequence length="102" mass="11267">MKQKLVCALLCFALMLPLHLLRHPLVDISVSSPSPTKLEQGIGRKILKEKAEIIDGEKESEIEVSSVGIEHKYEEEGGGIYSADYSVVTTHSLPLPKHHPKP</sequence>
<reference evidence="2 3" key="1">
    <citation type="submission" date="2023-10" db="EMBL/GenBank/DDBJ databases">
        <title>Chromosome-scale genome assembly provides insights into flower coloration mechanisms of Canna indica.</title>
        <authorList>
            <person name="Li C."/>
        </authorList>
    </citation>
    <scope>NUCLEOTIDE SEQUENCE [LARGE SCALE GENOMIC DNA]</scope>
    <source>
        <tissue evidence="2">Flower</tissue>
    </source>
</reference>
<dbReference type="AlphaFoldDB" id="A0AAQ3JWB6"/>
<name>A0AAQ3JWB6_9LILI</name>
<feature type="signal peptide" evidence="1">
    <location>
        <begin position="1"/>
        <end position="22"/>
    </location>
</feature>
<evidence type="ECO:0000313" key="2">
    <source>
        <dbReference type="EMBL" id="WOK96329.1"/>
    </source>
</evidence>
<protein>
    <submittedName>
        <fullName evidence="2">Uncharacterized protein</fullName>
    </submittedName>
</protein>
<keyword evidence="3" id="KW-1185">Reference proteome</keyword>
<evidence type="ECO:0000313" key="3">
    <source>
        <dbReference type="Proteomes" id="UP001327560"/>
    </source>
</evidence>
<dbReference type="Proteomes" id="UP001327560">
    <property type="component" value="Chromosome 2"/>
</dbReference>
<dbReference type="EMBL" id="CP136891">
    <property type="protein sequence ID" value="WOK96329.1"/>
    <property type="molecule type" value="Genomic_DNA"/>
</dbReference>